<dbReference type="SMART" id="SM00052">
    <property type="entry name" value="EAL"/>
    <property type="match status" value="1"/>
</dbReference>
<dbReference type="InterPro" id="IPR001633">
    <property type="entry name" value="EAL_dom"/>
</dbReference>
<dbReference type="CDD" id="cd01949">
    <property type="entry name" value="GGDEF"/>
    <property type="match status" value="1"/>
</dbReference>
<organism evidence="4 5">
    <name type="scientific">Elstera cyanobacteriorum</name>
    <dbReference type="NCBI Taxonomy" id="2022747"/>
    <lineage>
        <taxon>Bacteria</taxon>
        <taxon>Pseudomonadati</taxon>
        <taxon>Pseudomonadota</taxon>
        <taxon>Alphaproteobacteria</taxon>
        <taxon>Rhodospirillales</taxon>
        <taxon>Rhodospirillaceae</taxon>
        <taxon>Elstera</taxon>
    </lineage>
</organism>
<dbReference type="Gene3D" id="3.30.70.270">
    <property type="match status" value="1"/>
</dbReference>
<evidence type="ECO:0000259" key="2">
    <source>
        <dbReference type="PROSITE" id="PS50883"/>
    </source>
</evidence>
<dbReference type="SUPFAM" id="SSF55073">
    <property type="entry name" value="Nucleotide cyclase"/>
    <property type="match status" value="1"/>
</dbReference>
<dbReference type="Gene3D" id="3.30.450.40">
    <property type="match status" value="1"/>
</dbReference>
<dbReference type="SMART" id="SM00267">
    <property type="entry name" value="GGDEF"/>
    <property type="match status" value="1"/>
</dbReference>
<gene>
    <name evidence="4" type="ORF">CHR90_07900</name>
</gene>
<dbReference type="CDD" id="cd01948">
    <property type="entry name" value="EAL"/>
    <property type="match status" value="1"/>
</dbReference>
<dbReference type="InterPro" id="IPR029787">
    <property type="entry name" value="Nucleotide_cyclase"/>
</dbReference>
<keyword evidence="1" id="KW-0175">Coiled coil</keyword>
<dbReference type="SUPFAM" id="SSF141868">
    <property type="entry name" value="EAL domain-like"/>
    <property type="match status" value="1"/>
</dbReference>
<dbReference type="SMART" id="SM00065">
    <property type="entry name" value="GAF"/>
    <property type="match status" value="1"/>
</dbReference>
<dbReference type="InterPro" id="IPR043128">
    <property type="entry name" value="Rev_trsase/Diguanyl_cyclase"/>
</dbReference>
<evidence type="ECO:0000259" key="3">
    <source>
        <dbReference type="PROSITE" id="PS50887"/>
    </source>
</evidence>
<dbReference type="GO" id="GO:0071111">
    <property type="term" value="F:cyclic-guanylate-specific phosphodiesterase activity"/>
    <property type="evidence" value="ECO:0007669"/>
    <property type="project" value="InterPro"/>
</dbReference>
<dbReference type="SUPFAM" id="SSF55781">
    <property type="entry name" value="GAF domain-like"/>
    <property type="match status" value="1"/>
</dbReference>
<evidence type="ECO:0000313" key="5">
    <source>
        <dbReference type="Proteomes" id="UP000216361"/>
    </source>
</evidence>
<dbReference type="PROSITE" id="PS50887">
    <property type="entry name" value="GGDEF"/>
    <property type="match status" value="1"/>
</dbReference>
<dbReference type="PROSITE" id="PS50883">
    <property type="entry name" value="EAL"/>
    <property type="match status" value="1"/>
</dbReference>
<dbReference type="Proteomes" id="UP000216361">
    <property type="component" value="Unassembled WGS sequence"/>
</dbReference>
<dbReference type="InterPro" id="IPR003018">
    <property type="entry name" value="GAF"/>
</dbReference>
<dbReference type="Pfam" id="PF00563">
    <property type="entry name" value="EAL"/>
    <property type="match status" value="1"/>
</dbReference>
<reference evidence="4 5" key="1">
    <citation type="submission" date="2017-07" db="EMBL/GenBank/DDBJ databases">
        <title>Elstera cyanobacteriorum sp. nov., a novel bacterium isolated from cyanobacterial aggregates in a eutrophic lake.</title>
        <authorList>
            <person name="Cai H."/>
        </authorList>
    </citation>
    <scope>NUCLEOTIDE SEQUENCE [LARGE SCALE GENOMIC DNA]</scope>
    <source>
        <strain evidence="4 5">TH019</strain>
    </source>
</reference>
<dbReference type="NCBIfam" id="TIGR00254">
    <property type="entry name" value="GGDEF"/>
    <property type="match status" value="1"/>
</dbReference>
<dbReference type="InterPro" id="IPR035919">
    <property type="entry name" value="EAL_sf"/>
</dbReference>
<dbReference type="EMBL" id="NOXS01000031">
    <property type="protein sequence ID" value="OYQ19344.1"/>
    <property type="molecule type" value="Genomic_DNA"/>
</dbReference>
<dbReference type="AlphaFoldDB" id="A0A255XSK3"/>
<evidence type="ECO:0000256" key="1">
    <source>
        <dbReference type="SAM" id="Coils"/>
    </source>
</evidence>
<dbReference type="RefSeq" id="WP_094408448.1">
    <property type="nucleotide sequence ID" value="NZ_BMJZ01000004.1"/>
</dbReference>
<protein>
    <submittedName>
        <fullName evidence="4">Uncharacterized protein</fullName>
    </submittedName>
</protein>
<dbReference type="PANTHER" id="PTHR33121">
    <property type="entry name" value="CYCLIC DI-GMP PHOSPHODIESTERASE PDEF"/>
    <property type="match status" value="1"/>
</dbReference>
<dbReference type="Pfam" id="PF01590">
    <property type="entry name" value="GAF"/>
    <property type="match status" value="1"/>
</dbReference>
<dbReference type="OrthoDB" id="7251575at2"/>
<feature type="domain" description="GGDEF" evidence="3">
    <location>
        <begin position="217"/>
        <end position="350"/>
    </location>
</feature>
<dbReference type="InterPro" id="IPR000160">
    <property type="entry name" value="GGDEF_dom"/>
</dbReference>
<dbReference type="InterPro" id="IPR050706">
    <property type="entry name" value="Cyclic-di-GMP_PDE-like"/>
</dbReference>
<proteinExistence type="predicted"/>
<feature type="coiled-coil region" evidence="1">
    <location>
        <begin position="156"/>
        <end position="183"/>
    </location>
</feature>
<comment type="caution">
    <text evidence="4">The sequence shown here is derived from an EMBL/GenBank/DDBJ whole genome shotgun (WGS) entry which is preliminary data.</text>
</comment>
<feature type="domain" description="EAL" evidence="2">
    <location>
        <begin position="359"/>
        <end position="614"/>
    </location>
</feature>
<dbReference type="Gene3D" id="3.20.20.450">
    <property type="entry name" value="EAL domain"/>
    <property type="match status" value="1"/>
</dbReference>
<sequence>MAVLADIGARPVRSQADLDACLNDVLLTASEMLQISRCSLWQFAPDGSGIECMAYVDDPGVPNIVGVSINAASHPGYFSELRTNRLFISDNTQTDDRLASLRPYLAEAWIGAMLDAPVVIGGQSWGVLCCEHRGGPRQWLVEEQSFVANLADCVAIAITNLQRAQAEERLGQAEGRLRSLLSSQEKQTAAVTVDPLTRLPNRDALRLRLEELAANRSGYAIICIDCDDLAKVNDSLGHAAGDTALSVLAQRLEQKANRFGMLARLRSDEFALLVPGVHTPGDLEAIAEVLLTEVRTPVNIAGHTLTQSISLGIALPERLEDDADEVIRNAATAMRRAKEQGGGTFAHFDPTMRHQAVARLRLEADLVTALRRDELQLFYQPIMALGERRLMGFEGLVRWIHPKEGVIPPSQFIEQAEESSLILDIGAHLFNQACAQAARWRRLLGDGAPTISVNLSARQFADPALIRLIDSAMASHKVPGKALKLEVTETSILAHADLVLNQIHAIRERGLAVVIDDFGTGYSSFSHLLQFPIDGLKIDRRFVAQIGQDRRSTAIVDAMITLARSLELNLVAEGIETPEVANYLTAHGCWGGQGYLFDRPLSAEAAMQRLELALPEPEPLGKAAQ</sequence>
<name>A0A255XSK3_9PROT</name>
<dbReference type="InterPro" id="IPR029016">
    <property type="entry name" value="GAF-like_dom_sf"/>
</dbReference>
<accession>A0A255XSK3</accession>
<keyword evidence="5" id="KW-1185">Reference proteome</keyword>
<dbReference type="PANTHER" id="PTHR33121:SF70">
    <property type="entry name" value="SIGNALING PROTEIN YKOW"/>
    <property type="match status" value="1"/>
</dbReference>
<evidence type="ECO:0000313" key="4">
    <source>
        <dbReference type="EMBL" id="OYQ19344.1"/>
    </source>
</evidence>
<dbReference type="Pfam" id="PF00990">
    <property type="entry name" value="GGDEF"/>
    <property type="match status" value="1"/>
</dbReference>